<accession>A0A0K9PSP9</accession>
<gene>
    <name evidence="2" type="ORF">ZOSMA_170G00220</name>
</gene>
<dbReference type="AlphaFoldDB" id="A0A0K9PSP9"/>
<sequence>MDRRRPEKPTAKIRQVLGDVTNRNIYSRRSGKKVPKSPECGKIAPHFHSVESSTGSVECFSQGGDFPSNVALTNSLGKKRKSATISEDYDEKNRNLEMKKKTRKKNKKAIIVEGTKQRPSSGPGDIRSNSDTTLDPLSKHNTEELKLDPEIKKLRDYYEDIDAYELIEEESSTPTKTKTKKTWTGENTSINKL</sequence>
<feature type="region of interest" description="Disordered" evidence="1">
    <location>
        <begin position="168"/>
        <end position="193"/>
    </location>
</feature>
<organism evidence="2 3">
    <name type="scientific">Zostera marina</name>
    <name type="common">Eelgrass</name>
    <dbReference type="NCBI Taxonomy" id="29655"/>
    <lineage>
        <taxon>Eukaryota</taxon>
        <taxon>Viridiplantae</taxon>
        <taxon>Streptophyta</taxon>
        <taxon>Embryophyta</taxon>
        <taxon>Tracheophyta</taxon>
        <taxon>Spermatophyta</taxon>
        <taxon>Magnoliopsida</taxon>
        <taxon>Liliopsida</taxon>
        <taxon>Zosteraceae</taxon>
        <taxon>Zostera</taxon>
    </lineage>
</organism>
<dbReference type="EMBL" id="LFYR01000644">
    <property type="protein sequence ID" value="KMZ72001.1"/>
    <property type="molecule type" value="Genomic_DNA"/>
</dbReference>
<feature type="region of interest" description="Disordered" evidence="1">
    <location>
        <begin position="83"/>
        <end position="144"/>
    </location>
</feature>
<proteinExistence type="predicted"/>
<evidence type="ECO:0000256" key="1">
    <source>
        <dbReference type="SAM" id="MobiDB-lite"/>
    </source>
</evidence>
<evidence type="ECO:0000313" key="3">
    <source>
        <dbReference type="Proteomes" id="UP000036987"/>
    </source>
</evidence>
<reference evidence="3" key="1">
    <citation type="journal article" date="2016" name="Nature">
        <title>The genome of the seagrass Zostera marina reveals angiosperm adaptation to the sea.</title>
        <authorList>
            <person name="Olsen J.L."/>
            <person name="Rouze P."/>
            <person name="Verhelst B."/>
            <person name="Lin Y.-C."/>
            <person name="Bayer T."/>
            <person name="Collen J."/>
            <person name="Dattolo E."/>
            <person name="De Paoli E."/>
            <person name="Dittami S."/>
            <person name="Maumus F."/>
            <person name="Michel G."/>
            <person name="Kersting A."/>
            <person name="Lauritano C."/>
            <person name="Lohaus R."/>
            <person name="Toepel M."/>
            <person name="Tonon T."/>
            <person name="Vanneste K."/>
            <person name="Amirebrahimi M."/>
            <person name="Brakel J."/>
            <person name="Bostroem C."/>
            <person name="Chovatia M."/>
            <person name="Grimwood J."/>
            <person name="Jenkins J.W."/>
            <person name="Jueterbock A."/>
            <person name="Mraz A."/>
            <person name="Stam W.T."/>
            <person name="Tice H."/>
            <person name="Bornberg-Bauer E."/>
            <person name="Green P.J."/>
            <person name="Pearson G.A."/>
            <person name="Procaccini G."/>
            <person name="Duarte C.M."/>
            <person name="Schmutz J."/>
            <person name="Reusch T.B.H."/>
            <person name="Van de Peer Y."/>
        </authorList>
    </citation>
    <scope>NUCLEOTIDE SEQUENCE [LARGE SCALE GENOMIC DNA]</scope>
    <source>
        <strain evidence="3">cv. Finnish</strain>
    </source>
</reference>
<keyword evidence="3" id="KW-1185">Reference proteome</keyword>
<protein>
    <submittedName>
        <fullName evidence="2">Uncharacterized protein</fullName>
    </submittedName>
</protein>
<name>A0A0K9PSP9_ZOSMR</name>
<comment type="caution">
    <text evidence="2">The sequence shown here is derived from an EMBL/GenBank/DDBJ whole genome shotgun (WGS) entry which is preliminary data.</text>
</comment>
<evidence type="ECO:0000313" key="2">
    <source>
        <dbReference type="EMBL" id="KMZ72001.1"/>
    </source>
</evidence>
<dbReference type="Proteomes" id="UP000036987">
    <property type="component" value="Unassembled WGS sequence"/>
</dbReference>